<dbReference type="PANTHER" id="PTHR45339:SF1">
    <property type="entry name" value="HYBRID SIGNAL TRANSDUCTION HISTIDINE KINASE J"/>
    <property type="match status" value="1"/>
</dbReference>
<dbReference type="CDD" id="cd17546">
    <property type="entry name" value="REC_hyHK_CKI1_RcsC-like"/>
    <property type="match status" value="1"/>
</dbReference>
<dbReference type="Gene3D" id="3.30.450.40">
    <property type="match status" value="1"/>
</dbReference>
<dbReference type="SMART" id="SM00387">
    <property type="entry name" value="HATPase_c"/>
    <property type="match status" value="1"/>
</dbReference>
<dbReference type="Pfam" id="PF00672">
    <property type="entry name" value="HAMP"/>
    <property type="match status" value="1"/>
</dbReference>
<evidence type="ECO:0000256" key="13">
    <source>
        <dbReference type="ARBA" id="ARBA00074306"/>
    </source>
</evidence>
<evidence type="ECO:0000313" key="20">
    <source>
        <dbReference type="EMBL" id="AEI45802.1"/>
    </source>
</evidence>
<comment type="catalytic activity">
    <reaction evidence="1">
        <text>ATP + protein L-histidine = ADP + protein N-phospho-L-histidine.</text>
        <dbReference type="EC" id="2.7.13.3"/>
    </reaction>
</comment>
<dbReference type="InterPro" id="IPR005467">
    <property type="entry name" value="His_kinase_dom"/>
</dbReference>
<evidence type="ECO:0000256" key="4">
    <source>
        <dbReference type="ARBA" id="ARBA00012438"/>
    </source>
</evidence>
<keyword evidence="5" id="KW-1003">Cell membrane</keyword>
<keyword evidence="16" id="KW-1133">Transmembrane helix</keyword>
<feature type="coiled-coil region" evidence="15">
    <location>
        <begin position="458"/>
        <end position="552"/>
    </location>
</feature>
<evidence type="ECO:0000256" key="2">
    <source>
        <dbReference type="ARBA" id="ARBA00004651"/>
    </source>
</evidence>
<dbReference type="Gene3D" id="3.40.50.2300">
    <property type="match status" value="3"/>
</dbReference>
<dbReference type="Pfam" id="PF13185">
    <property type="entry name" value="GAF_2"/>
    <property type="match status" value="1"/>
</dbReference>
<dbReference type="Pfam" id="PF02518">
    <property type="entry name" value="HATPase_c"/>
    <property type="match status" value="1"/>
</dbReference>
<feature type="domain" description="Response regulatory" evidence="18">
    <location>
        <begin position="991"/>
        <end position="1107"/>
    </location>
</feature>
<dbReference type="PROSITE" id="PS50110">
    <property type="entry name" value="RESPONSE_REGULATORY"/>
    <property type="match status" value="3"/>
</dbReference>
<proteinExistence type="inferred from homology"/>
<evidence type="ECO:0000256" key="3">
    <source>
        <dbReference type="ARBA" id="ARBA00006402"/>
    </source>
</evidence>
<protein>
    <recommendedName>
        <fullName evidence="13">Circadian input-output histidine kinase CikA</fullName>
        <ecNumber evidence="4">2.7.13.3</ecNumber>
    </recommendedName>
</protein>
<dbReference type="Gene3D" id="3.30.565.10">
    <property type="entry name" value="Histidine kinase-like ATPase, C-terminal domain"/>
    <property type="match status" value="1"/>
</dbReference>
<feature type="modified residue" description="4-aspartylphosphate" evidence="14">
    <location>
        <position position="1040"/>
    </location>
</feature>
<evidence type="ECO:0000256" key="6">
    <source>
        <dbReference type="ARBA" id="ARBA00022553"/>
    </source>
</evidence>
<feature type="domain" description="Response regulatory" evidence="18">
    <location>
        <begin position="869"/>
        <end position="982"/>
    </location>
</feature>
<dbReference type="InterPro" id="IPR001789">
    <property type="entry name" value="Sig_transdc_resp-reg_receiver"/>
</dbReference>
<dbReference type="GO" id="GO:0005886">
    <property type="term" value="C:plasma membrane"/>
    <property type="evidence" value="ECO:0007669"/>
    <property type="project" value="UniProtKB-SubCell"/>
</dbReference>
<name>F8FP23_PAEMK</name>
<dbReference type="Pfam" id="PF00072">
    <property type="entry name" value="Response_reg"/>
    <property type="match status" value="3"/>
</dbReference>
<evidence type="ECO:0000256" key="5">
    <source>
        <dbReference type="ARBA" id="ARBA00022475"/>
    </source>
</evidence>
<dbReference type="Pfam" id="PF00512">
    <property type="entry name" value="HisKA"/>
    <property type="match status" value="1"/>
</dbReference>
<dbReference type="FunFam" id="3.30.565.10:FF:000010">
    <property type="entry name" value="Sensor histidine kinase RcsC"/>
    <property type="match status" value="1"/>
</dbReference>
<feature type="domain" description="Response regulatory" evidence="18">
    <location>
        <begin position="1137"/>
        <end position="1254"/>
    </location>
</feature>
<dbReference type="CDD" id="cd19411">
    <property type="entry name" value="MCP2201-like_sensor"/>
    <property type="match status" value="1"/>
</dbReference>
<keyword evidence="10" id="KW-0067">ATP-binding</keyword>
<gene>
    <name evidence="20" type="primary">dhkJ</name>
    <name evidence="20" type="ordered locus">KNP414_07292</name>
</gene>
<dbReference type="InterPro" id="IPR003661">
    <property type="entry name" value="HisK_dim/P_dom"/>
</dbReference>
<feature type="modified residue" description="4-aspartylphosphate" evidence="14">
    <location>
        <position position="1187"/>
    </location>
</feature>
<dbReference type="InterPro" id="IPR003660">
    <property type="entry name" value="HAMP_dom"/>
</dbReference>
<dbReference type="SUPFAM" id="SSF55874">
    <property type="entry name" value="ATPase domain of HSP90 chaperone/DNA topoisomerase II/histidine kinase"/>
    <property type="match status" value="1"/>
</dbReference>
<dbReference type="InterPro" id="IPR036890">
    <property type="entry name" value="HATPase_C_sf"/>
</dbReference>
<dbReference type="EC" id="2.7.13.3" evidence="4"/>
<dbReference type="GO" id="GO:0005524">
    <property type="term" value="F:ATP binding"/>
    <property type="evidence" value="ECO:0007669"/>
    <property type="project" value="UniProtKB-KW"/>
</dbReference>
<dbReference type="KEGG" id="pms:KNP414_07292"/>
<keyword evidence="9" id="KW-0418">Kinase</keyword>
<dbReference type="PROSITE" id="PS50885">
    <property type="entry name" value="HAMP"/>
    <property type="match status" value="1"/>
</dbReference>
<evidence type="ECO:0000259" key="18">
    <source>
        <dbReference type="PROSITE" id="PS50110"/>
    </source>
</evidence>
<dbReference type="Gene3D" id="1.10.287.130">
    <property type="match status" value="1"/>
</dbReference>
<comment type="similarity">
    <text evidence="3">In the N-terminal section; belongs to the phytochrome family.</text>
</comment>
<evidence type="ECO:0000313" key="21">
    <source>
        <dbReference type="Proteomes" id="UP000006620"/>
    </source>
</evidence>
<dbReference type="SMART" id="SM00388">
    <property type="entry name" value="HisKA"/>
    <property type="match status" value="1"/>
</dbReference>
<dbReference type="SUPFAM" id="SSF55781">
    <property type="entry name" value="GAF domain-like"/>
    <property type="match status" value="1"/>
</dbReference>
<dbReference type="CDD" id="cd06225">
    <property type="entry name" value="HAMP"/>
    <property type="match status" value="1"/>
</dbReference>
<keyword evidence="6 14" id="KW-0597">Phosphoprotein</keyword>
<dbReference type="InterPro" id="IPR036097">
    <property type="entry name" value="HisK_dim/P_sf"/>
</dbReference>
<dbReference type="HOGENOM" id="CLU_000445_127_1_9"/>
<dbReference type="CDD" id="cd16922">
    <property type="entry name" value="HATPase_EvgS-ArcB-TorS-like"/>
    <property type="match status" value="1"/>
</dbReference>
<reference evidence="21" key="1">
    <citation type="submission" date="2011-06" db="EMBL/GenBank/DDBJ databases">
        <title>Complete genome sequence of Paenibacillus mucilaginosus KNP414.</title>
        <authorList>
            <person name="Wang J."/>
            <person name="Hu S."/>
            <person name="Hu X."/>
            <person name="Zhang B."/>
            <person name="Dong D."/>
            <person name="Zhang S."/>
            <person name="Zhao K."/>
            <person name="Wu D."/>
        </authorList>
    </citation>
    <scope>NUCLEOTIDE SEQUENCE [LARGE SCALE GENOMIC DNA]</scope>
    <source>
        <strain evidence="21">KNP414</strain>
    </source>
</reference>
<keyword evidence="12 16" id="KW-0472">Membrane</keyword>
<evidence type="ECO:0000256" key="10">
    <source>
        <dbReference type="ARBA" id="ARBA00022840"/>
    </source>
</evidence>
<dbReference type="InterPro" id="IPR029016">
    <property type="entry name" value="GAF-like_dom_sf"/>
</dbReference>
<dbReference type="SUPFAM" id="SSF52172">
    <property type="entry name" value="CheY-like"/>
    <property type="match status" value="3"/>
</dbReference>
<dbReference type="AlphaFoldDB" id="F8FP23"/>
<dbReference type="InterPro" id="IPR011006">
    <property type="entry name" value="CheY-like_superfamily"/>
</dbReference>
<feature type="domain" description="HAMP" evidence="19">
    <location>
        <begin position="251"/>
        <end position="284"/>
    </location>
</feature>
<feature type="domain" description="Histidine kinase" evidence="17">
    <location>
        <begin position="569"/>
        <end position="791"/>
    </location>
</feature>
<reference evidence="20 21" key="2">
    <citation type="journal article" date="2013" name="Genome Announc.">
        <title>Genome Sequence of Growth-Improving Paenibacillus mucilaginosus Strain KNP414.</title>
        <authorList>
            <person name="Lu J.J."/>
            <person name="Wang J.F."/>
            <person name="Hu X.F."/>
        </authorList>
    </citation>
    <scope>NUCLEOTIDE SEQUENCE [LARGE SCALE GENOMIC DNA]</scope>
    <source>
        <strain evidence="20 21">KNP414</strain>
    </source>
</reference>
<sequence>MSKCGKNKNTGVTTGGERGTARMKMRTKLFAGFGILLLLLFALAGIGISRLTNTDSSLSEIYENRYNKVKLATNMRSNASELAKGIANLLLISTPESDKKNLELIRTTSANVAKAMEDLEGLEYTPRGKELVSSLLTGGRRYLEYKDQVLGLYQNGKVAEANNLRTSSGVNIQDQFTASMAAFSGYQEEQMDAAIADAVDQNQQTMAATGILTLAALLLSVVIMYWIVTSMTKGLGTLTLMLQGFADGRWGDASYRVPITSNDEFGQLAAVFNRLADDLDATAAKEQELHRINEENLWLQSRVGEMYSAMQEMTKLGEMGELFIGQLARTVEAQSGAFYVLKDEGLHRRLELAGTYARSGGTAVPSFEIGEGLVGQCAKDGQPIFLEGGEEQGQVRLAFGEMKPLSVMVQPVIYDEEVIGVFELVSLKTYSELEMKFIDQASEVGGVALNSLQGRLKIEELLRIHQALTEELQTQSEELLSQQDELRASNERLEDQAKALRVSEELLQRQQEELEQSNEALLRKTAELEEQVRETEEVNRQVELARDSLEKQALELAVASRYKTEFLANMSHELRTPLNSLLILSQLLKENKDQNLSAKQVEYAETIHSSGSDLLRLIDDVLDLAKVESGRLDIQAETVRVQDVIDSLQRSFLPVARNRMLAFEIEVKEGTPVSLQSDSLRVQQILKNLLANAFKFTDSGCVKLTVEPAGGSEPMLAFTVEDTGIGIPPEKQQLVFEAFQQADGTTSRKYGGTGLGLSISRQLAALLGGTIELESEEGKGSRFTLSLPMVLQPVKAGREGVAAGGMHEARDAIAAAMASAGGSALAGALPGMPGARSPLSAPVLRPPGAAPVSDSFADDREHIEPGDKVLLIIEDDAQFATILLDMARSRGFKAVVALQGDSGLQLAKELRPDAILLDIQLPVLDGWAVMVQLKSDAATRHIPVHVISVNDEVLQGLSMGAIAWLRKPSTRDHLDQAFEQIQTFLERDIRSLLIVEPDEAQRIALIELIAHDDVSITAVESGREALEALRAASYDCMVIDFQLRDMAVYELLDEIKGDAELRRLPIMVYTGTELDKKEQLRLKKYAESIIIKDVRSPERLLDETSLFLHRVQEQLPEEKKTVLQKLHSIEAVFAGRKVLIVDDDIRNVFALSNLLEGLDMQVAFAETGKGALEQLEKEPDFDLVLMDIMMPEMDGYEAMRSIRDDERFDRLPIIALTAKAMKDDREKCIQAGASDYITKPVHTEQLLSLMRVWLSR</sequence>
<evidence type="ECO:0000256" key="12">
    <source>
        <dbReference type="ARBA" id="ARBA00023136"/>
    </source>
</evidence>
<evidence type="ECO:0000256" key="8">
    <source>
        <dbReference type="ARBA" id="ARBA00022741"/>
    </source>
</evidence>
<dbReference type="SMART" id="SM00304">
    <property type="entry name" value="HAMP"/>
    <property type="match status" value="1"/>
</dbReference>
<dbReference type="GO" id="GO:0000155">
    <property type="term" value="F:phosphorelay sensor kinase activity"/>
    <property type="evidence" value="ECO:0007669"/>
    <property type="project" value="InterPro"/>
</dbReference>
<dbReference type="InterPro" id="IPR024478">
    <property type="entry name" value="HlyB_4HB_MCP"/>
</dbReference>
<comment type="subcellular location">
    <subcellularLocation>
        <location evidence="2">Cell membrane</location>
        <topology evidence="2">Multi-pass membrane protein</topology>
    </subcellularLocation>
</comment>
<dbReference type="InterPro" id="IPR003594">
    <property type="entry name" value="HATPase_dom"/>
</dbReference>
<evidence type="ECO:0000259" key="19">
    <source>
        <dbReference type="PROSITE" id="PS50885"/>
    </source>
</evidence>
<keyword evidence="16" id="KW-0812">Transmembrane</keyword>
<dbReference type="EMBL" id="CP002869">
    <property type="protein sequence ID" value="AEI45802.1"/>
    <property type="molecule type" value="Genomic_DNA"/>
</dbReference>
<evidence type="ECO:0000256" key="11">
    <source>
        <dbReference type="ARBA" id="ARBA00023012"/>
    </source>
</evidence>
<keyword evidence="15" id="KW-0175">Coiled coil</keyword>
<dbReference type="PRINTS" id="PR00344">
    <property type="entry name" value="BCTRLSENSOR"/>
</dbReference>
<evidence type="ECO:0000259" key="17">
    <source>
        <dbReference type="PROSITE" id="PS50109"/>
    </source>
</evidence>
<dbReference type="PROSITE" id="PS50109">
    <property type="entry name" value="HIS_KIN"/>
    <property type="match status" value="1"/>
</dbReference>
<dbReference type="Gene3D" id="6.10.340.10">
    <property type="match status" value="1"/>
</dbReference>
<evidence type="ECO:0000256" key="15">
    <source>
        <dbReference type="SAM" id="Coils"/>
    </source>
</evidence>
<evidence type="ECO:0000256" key="14">
    <source>
        <dbReference type="PROSITE-ProRule" id="PRU00169"/>
    </source>
</evidence>
<dbReference type="Proteomes" id="UP000006620">
    <property type="component" value="Chromosome"/>
</dbReference>
<dbReference type="SMART" id="SM00448">
    <property type="entry name" value="REC"/>
    <property type="match status" value="3"/>
</dbReference>
<dbReference type="InterPro" id="IPR047347">
    <property type="entry name" value="YvaQ-like_sensor"/>
</dbReference>
<feature type="modified residue" description="4-aspartylphosphate" evidence="14">
    <location>
        <position position="918"/>
    </location>
</feature>
<organism evidence="20 21">
    <name type="scientific">Paenibacillus mucilaginosus (strain KNP414)</name>
    <dbReference type="NCBI Taxonomy" id="1036673"/>
    <lineage>
        <taxon>Bacteria</taxon>
        <taxon>Bacillati</taxon>
        <taxon>Bacillota</taxon>
        <taxon>Bacilli</taxon>
        <taxon>Bacillales</taxon>
        <taxon>Paenibacillaceae</taxon>
        <taxon>Paenibacillus</taxon>
    </lineage>
</organism>
<accession>F8FP23</accession>
<keyword evidence="8" id="KW-0547">Nucleotide-binding</keyword>
<evidence type="ECO:0000256" key="1">
    <source>
        <dbReference type="ARBA" id="ARBA00000085"/>
    </source>
</evidence>
<dbReference type="PATRIC" id="fig|1036673.3.peg.6806"/>
<dbReference type="CDD" id="cd00156">
    <property type="entry name" value="REC"/>
    <property type="match status" value="1"/>
</dbReference>
<evidence type="ECO:0000256" key="7">
    <source>
        <dbReference type="ARBA" id="ARBA00022679"/>
    </source>
</evidence>
<dbReference type="InterPro" id="IPR004358">
    <property type="entry name" value="Sig_transdc_His_kin-like_C"/>
</dbReference>
<keyword evidence="11" id="KW-0902">Two-component regulatory system</keyword>
<dbReference type="PANTHER" id="PTHR45339">
    <property type="entry name" value="HYBRID SIGNAL TRANSDUCTION HISTIDINE KINASE J"/>
    <property type="match status" value="1"/>
</dbReference>
<dbReference type="SUPFAM" id="SSF47384">
    <property type="entry name" value="Homodimeric domain of signal transducing histidine kinase"/>
    <property type="match status" value="1"/>
</dbReference>
<dbReference type="InterPro" id="IPR003018">
    <property type="entry name" value="GAF"/>
</dbReference>
<evidence type="ECO:0000256" key="9">
    <source>
        <dbReference type="ARBA" id="ARBA00022777"/>
    </source>
</evidence>
<dbReference type="CDD" id="cd00082">
    <property type="entry name" value="HisKA"/>
    <property type="match status" value="1"/>
</dbReference>
<keyword evidence="7" id="KW-0808">Transferase</keyword>
<feature type="transmembrane region" description="Helical" evidence="16">
    <location>
        <begin position="206"/>
        <end position="228"/>
    </location>
</feature>
<evidence type="ECO:0000256" key="16">
    <source>
        <dbReference type="SAM" id="Phobius"/>
    </source>
</evidence>
<dbReference type="Pfam" id="PF12729">
    <property type="entry name" value="4HB_MCP_1"/>
    <property type="match status" value="1"/>
</dbReference>